<dbReference type="InterPro" id="IPR000182">
    <property type="entry name" value="GNAT_dom"/>
</dbReference>
<dbReference type="STRING" id="235909.GK2920"/>
<dbReference type="InterPro" id="IPR016181">
    <property type="entry name" value="Acyl_CoA_acyltransferase"/>
</dbReference>
<dbReference type="GO" id="GO:0016747">
    <property type="term" value="F:acyltransferase activity, transferring groups other than amino-acyl groups"/>
    <property type="evidence" value="ECO:0007669"/>
    <property type="project" value="InterPro"/>
</dbReference>
<organism evidence="5 6">
    <name type="scientific">Geobacillus kaustophilus (strain HTA426)</name>
    <dbReference type="NCBI Taxonomy" id="235909"/>
    <lineage>
        <taxon>Bacteria</taxon>
        <taxon>Bacillati</taxon>
        <taxon>Bacillota</taxon>
        <taxon>Bacilli</taxon>
        <taxon>Bacillales</taxon>
        <taxon>Anoxybacillaceae</taxon>
        <taxon>Geobacillus</taxon>
        <taxon>Geobacillus thermoleovorans group</taxon>
    </lineage>
</organism>
<evidence type="ECO:0000259" key="4">
    <source>
        <dbReference type="PROSITE" id="PS51186"/>
    </source>
</evidence>
<dbReference type="PROSITE" id="PS51186">
    <property type="entry name" value="GNAT"/>
    <property type="match status" value="1"/>
</dbReference>
<feature type="transmembrane region" description="Helical" evidence="3">
    <location>
        <begin position="20"/>
        <end position="39"/>
    </location>
</feature>
<dbReference type="HOGENOM" id="CLU_013985_4_3_9"/>
<keyword evidence="3" id="KW-1133">Transmembrane helix</keyword>
<evidence type="ECO:0000256" key="1">
    <source>
        <dbReference type="ARBA" id="ARBA00022679"/>
    </source>
</evidence>
<keyword evidence="6" id="KW-1185">Reference proteome</keyword>
<evidence type="ECO:0000256" key="2">
    <source>
        <dbReference type="ARBA" id="ARBA00023315"/>
    </source>
</evidence>
<dbReference type="Pfam" id="PF00583">
    <property type="entry name" value="Acetyltransf_1"/>
    <property type="match status" value="1"/>
</dbReference>
<dbReference type="eggNOG" id="COG1247">
    <property type="taxonomic scope" value="Bacteria"/>
</dbReference>
<keyword evidence="3" id="KW-0812">Transmembrane</keyword>
<keyword evidence="1 5" id="KW-0808">Transferase</keyword>
<dbReference type="EC" id="2.3.1.-" evidence="5"/>
<dbReference type="CDD" id="cd04301">
    <property type="entry name" value="NAT_SF"/>
    <property type="match status" value="1"/>
</dbReference>
<keyword evidence="2 5" id="KW-0012">Acyltransferase</keyword>
<dbReference type="Gene3D" id="3.40.630.30">
    <property type="match status" value="1"/>
</dbReference>
<sequence length="220" mass="25389">MRKRAEKRGERHKIDDKLAFHLFPLSLFVHMYHYTLAFFTDGNKMTVCKRGDGKMESCLIRDAAAADLPHIVRIYNETIPSRMVTADLEPVSVESRRAWFEAHDPHNRPLWVVEDDGAVCAWLSFQSFYGRPAYRHTAEVSIYIAETHRGRGLGTKLLERAVERAPELGIKTLLGFIFAHNEPSLRLFSRFGFERWGYFPRVAELDGVERDLVIVGKRLV</sequence>
<name>Q5KVT1_GEOKA</name>
<feature type="domain" description="N-acetyltransferase" evidence="4">
    <location>
        <begin position="58"/>
        <end position="211"/>
    </location>
</feature>
<gene>
    <name evidence="5" type="ordered locus">GK2920</name>
</gene>
<accession>Q5KVT1</accession>
<dbReference type="KEGG" id="gka:GK2920"/>
<reference evidence="5 6" key="1">
    <citation type="journal article" date="2004" name="Nucleic Acids Res.">
        <title>Thermoadaptation trait revealed by the genome sequence of thermophilic Geobacillus kaustophilus.</title>
        <authorList>
            <person name="Takami H."/>
            <person name="Takaki Y."/>
            <person name="Chee G.J."/>
            <person name="Nishi S."/>
            <person name="Shimamura S."/>
            <person name="Suzuki H."/>
            <person name="Matsui S."/>
            <person name="Uchiyama I."/>
        </authorList>
    </citation>
    <scope>NUCLEOTIDE SEQUENCE [LARGE SCALE GENOMIC DNA]</scope>
    <source>
        <strain evidence="5 6">HTA426</strain>
    </source>
</reference>
<dbReference type="AlphaFoldDB" id="Q5KVT1"/>
<dbReference type="SUPFAM" id="SSF55729">
    <property type="entry name" value="Acyl-CoA N-acyltransferases (Nat)"/>
    <property type="match status" value="1"/>
</dbReference>
<evidence type="ECO:0000313" key="5">
    <source>
        <dbReference type="EMBL" id="BAD77205.1"/>
    </source>
</evidence>
<protein>
    <submittedName>
        <fullName evidence="5">Phosphinothricin N-acetyltransferase</fullName>
        <ecNumber evidence="5">2.3.1.-</ecNumber>
    </submittedName>
</protein>
<dbReference type="PANTHER" id="PTHR43072:SF23">
    <property type="entry name" value="UPF0039 PROTEIN C11D3.02C"/>
    <property type="match status" value="1"/>
</dbReference>
<keyword evidence="3" id="KW-0472">Membrane</keyword>
<evidence type="ECO:0000256" key="3">
    <source>
        <dbReference type="SAM" id="Phobius"/>
    </source>
</evidence>
<dbReference type="PANTHER" id="PTHR43072">
    <property type="entry name" value="N-ACETYLTRANSFERASE"/>
    <property type="match status" value="1"/>
</dbReference>
<dbReference type="Proteomes" id="UP000001172">
    <property type="component" value="Chromosome"/>
</dbReference>
<proteinExistence type="predicted"/>
<dbReference type="EMBL" id="BA000043">
    <property type="protein sequence ID" value="BAD77205.1"/>
    <property type="molecule type" value="Genomic_DNA"/>
</dbReference>
<evidence type="ECO:0000313" key="6">
    <source>
        <dbReference type="Proteomes" id="UP000001172"/>
    </source>
</evidence>
<dbReference type="BRENDA" id="2.3.1.183">
    <property type="organism ID" value="8138"/>
</dbReference>